<dbReference type="VEuPathDB" id="FungiDB:PHYBLDRAFT_143924"/>
<gene>
    <name evidence="1" type="ORF">PHYBLDRAFT_143924</name>
</gene>
<dbReference type="RefSeq" id="XP_018293716.1">
    <property type="nucleotide sequence ID" value="XM_018431101.1"/>
</dbReference>
<dbReference type="OrthoDB" id="2596771at2759"/>
<dbReference type="AlphaFoldDB" id="A0A162PZ81"/>
<evidence type="ECO:0000313" key="1">
    <source>
        <dbReference type="EMBL" id="OAD75676.1"/>
    </source>
</evidence>
<dbReference type="PANTHER" id="PTHR47456">
    <property type="entry name" value="PHD-TYPE DOMAIN-CONTAINING PROTEIN"/>
    <property type="match status" value="1"/>
</dbReference>
<organism evidence="1 2">
    <name type="scientific">Phycomyces blakesleeanus (strain ATCC 8743b / DSM 1359 / FGSC 10004 / NBRC 33097 / NRRL 1555)</name>
    <dbReference type="NCBI Taxonomy" id="763407"/>
    <lineage>
        <taxon>Eukaryota</taxon>
        <taxon>Fungi</taxon>
        <taxon>Fungi incertae sedis</taxon>
        <taxon>Mucoromycota</taxon>
        <taxon>Mucoromycotina</taxon>
        <taxon>Mucoromycetes</taxon>
        <taxon>Mucorales</taxon>
        <taxon>Phycomycetaceae</taxon>
        <taxon>Phycomyces</taxon>
    </lineage>
</organism>
<reference evidence="2" key="1">
    <citation type="submission" date="2015-06" db="EMBL/GenBank/DDBJ databases">
        <title>Expansion of signal transduction pathways in fungi by whole-genome duplication.</title>
        <authorList>
            <consortium name="DOE Joint Genome Institute"/>
            <person name="Corrochano L.M."/>
            <person name="Kuo A."/>
            <person name="Marcet-Houben M."/>
            <person name="Polaino S."/>
            <person name="Salamov A."/>
            <person name="Villalobos J.M."/>
            <person name="Alvarez M.I."/>
            <person name="Avalos J."/>
            <person name="Benito E.P."/>
            <person name="Benoit I."/>
            <person name="Burger G."/>
            <person name="Camino L.P."/>
            <person name="Canovas D."/>
            <person name="Cerda-Olmedo E."/>
            <person name="Cheng J.-F."/>
            <person name="Dominguez A."/>
            <person name="Elias M."/>
            <person name="Eslava A.P."/>
            <person name="Glaser F."/>
            <person name="Grimwood J."/>
            <person name="Gutierrez G."/>
            <person name="Heitman J."/>
            <person name="Henrissat B."/>
            <person name="Iturriaga E.A."/>
            <person name="Lang B.F."/>
            <person name="Lavin J.L."/>
            <person name="Lee S."/>
            <person name="Li W."/>
            <person name="Lindquist E."/>
            <person name="Lopez-Garcia S."/>
            <person name="Luque E.M."/>
            <person name="Marcos A.T."/>
            <person name="Martin J."/>
            <person name="McCluskey K."/>
            <person name="Medina H.R."/>
            <person name="Miralles-Duran A."/>
            <person name="Miyazaki A."/>
            <person name="Munoz-Torres E."/>
            <person name="Oguiza J.A."/>
            <person name="Ohm R."/>
            <person name="Olmedo M."/>
            <person name="Orejas M."/>
            <person name="Ortiz-Castellanos L."/>
            <person name="Pisabarro A.G."/>
            <person name="Rodriguez-Romero J."/>
            <person name="Ruiz-Herrera J."/>
            <person name="Ruiz-Vazquez R."/>
            <person name="Sanz C."/>
            <person name="Schackwitz W."/>
            <person name="Schmutz J."/>
            <person name="Shahriari M."/>
            <person name="Shelest E."/>
            <person name="Silva-Franco F."/>
            <person name="Soanes D."/>
            <person name="Syed K."/>
            <person name="Tagua V.G."/>
            <person name="Talbot N.J."/>
            <person name="Thon M."/>
            <person name="De vries R.P."/>
            <person name="Wiebenga A."/>
            <person name="Yadav J.S."/>
            <person name="Braun E.L."/>
            <person name="Baker S."/>
            <person name="Garre V."/>
            <person name="Horwitz B."/>
            <person name="Torres-Martinez S."/>
            <person name="Idnurm A."/>
            <person name="Herrera-Estrella A."/>
            <person name="Gabaldon T."/>
            <person name="Grigoriev I.V."/>
        </authorList>
    </citation>
    <scope>NUCLEOTIDE SEQUENCE [LARGE SCALE GENOMIC DNA]</scope>
    <source>
        <strain evidence="2">NRRL 1555(-)</strain>
    </source>
</reference>
<sequence>MSISNTQSNETIYTLATISQVLECSSVPEVMTLRLENIIRVKTSEWKECLTEIGKACAVKWVICNTNKQPTNITAEEAKATDYAEHTPGDMRSDICTLPLAKKYLHELAQQLKQSSKSASQIRIDMLRAINKKLYHFDKDQMTSFLIWMNNKLSALNFNIFKANTSYSLDPSAFAYGFMSPIQQEKMKTATSFCLDVTHAISSNVNEILYTLLMRDEDIGRVWPVAFIVTNDRGVSPIVQCLQFLKRSSLLVDPKQFTIDCCAAEVHAIQTTFLATSIQFCIFHETQAWNQKLSDSVKTPGSLPSEARILRGVMIKSLQEIIYEEDIDEFHHKIRNWCTEAKFKIWSRAYHEQQFSHMLTNNYIKSWHNQLKTVFMKRSRNKRLDKLVFVLLHDVEYYLTQEYERVMSNNDPMSSFTRQQRIHEMGAEEVNDDDREMMIVAPGTAEDVAEPNLIISCICFDYQRRYKPSSLDL</sequence>
<proteinExistence type="predicted"/>
<protein>
    <recommendedName>
        <fullName evidence="3">MULE transposase domain-containing protein</fullName>
    </recommendedName>
</protein>
<dbReference type="Proteomes" id="UP000077315">
    <property type="component" value="Unassembled WGS sequence"/>
</dbReference>
<evidence type="ECO:0008006" key="3">
    <source>
        <dbReference type="Google" id="ProtNLM"/>
    </source>
</evidence>
<dbReference type="InParanoid" id="A0A162PZ81"/>
<keyword evidence="2" id="KW-1185">Reference proteome</keyword>
<evidence type="ECO:0000313" key="2">
    <source>
        <dbReference type="Proteomes" id="UP000077315"/>
    </source>
</evidence>
<accession>A0A162PZ81</accession>
<dbReference type="STRING" id="763407.A0A162PZ81"/>
<dbReference type="EMBL" id="KV440977">
    <property type="protein sequence ID" value="OAD75676.1"/>
    <property type="molecule type" value="Genomic_DNA"/>
</dbReference>
<name>A0A162PZ81_PHYB8</name>
<dbReference type="GeneID" id="28992007"/>